<dbReference type="InterPro" id="IPR036890">
    <property type="entry name" value="HATPase_C_sf"/>
</dbReference>
<dbReference type="InterPro" id="IPR003594">
    <property type="entry name" value="HATPase_dom"/>
</dbReference>
<feature type="domain" description="Histidine kinase/HSP90-like ATPase" evidence="11">
    <location>
        <begin position="339"/>
        <end position="432"/>
    </location>
</feature>
<feature type="transmembrane region" description="Helical" evidence="10">
    <location>
        <begin position="111"/>
        <end position="134"/>
    </location>
</feature>
<dbReference type="RefSeq" id="WP_256700409.1">
    <property type="nucleotide sequence ID" value="NZ_CP113787.1"/>
</dbReference>
<keyword evidence="10" id="KW-0472">Membrane</keyword>
<keyword evidence="6 13" id="KW-0418">Kinase</keyword>
<name>A0AA47FIY4_ACTNA</name>
<keyword evidence="3" id="KW-0597">Phosphoprotein</keyword>
<evidence type="ECO:0000256" key="8">
    <source>
        <dbReference type="ARBA" id="ARBA00023012"/>
    </source>
</evidence>
<feature type="domain" description="Signal transduction histidine kinase subgroup 3 dimerisation and phosphoacceptor" evidence="12">
    <location>
        <begin position="223"/>
        <end position="282"/>
    </location>
</feature>
<protein>
    <recommendedName>
        <fullName evidence="2">histidine kinase</fullName>
        <ecNumber evidence="2">2.7.13.3</ecNumber>
    </recommendedName>
</protein>
<dbReference type="Pfam" id="PF07730">
    <property type="entry name" value="HisKA_3"/>
    <property type="match status" value="1"/>
</dbReference>
<keyword evidence="5" id="KW-0547">Nucleotide-binding</keyword>
<evidence type="ECO:0000256" key="4">
    <source>
        <dbReference type="ARBA" id="ARBA00022679"/>
    </source>
</evidence>
<dbReference type="GO" id="GO:0046983">
    <property type="term" value="F:protein dimerization activity"/>
    <property type="evidence" value="ECO:0007669"/>
    <property type="project" value="InterPro"/>
</dbReference>
<sequence length="436" mass="45750">MLVSSAERSSSLAMRLRTTWRTLGEWVRQPAPAQAGPGILSTLLLILCATYQGGMIGSAVLTGRVGDGGLVAGIAPTRIGFTVLIVAAIGSTALLTARRRYPLAVFLTECAVYVAASALGLNNFFLFPVLVALGSAVSRLPLWQHLAVIGAACLMATTSAVLVAPPGILMEEWLSQVVAVLMTAIAAMLARSVANWRTAQLRVQGERERFRALRAERDRAVSRAGIAAELHDSVGHGLTTIIALSEGLAGSADPEVDEALSGINEVARECLEQTRRAVRALADGKGESAESPDRHGTGCRSWDEIRSVVGRVRSLGVTVVFTETGQRADDDAQADLCFALTREALTNAVRHAPVLSQVQVSWDHGESAVTVTVRNDGASGDSGGEDDGCRGGSAEGTGLPRLRDRIEAVGGSLDWGPEADGGWLVTATVPRTRGEG</sequence>
<keyword evidence="10" id="KW-0812">Transmembrane</keyword>
<evidence type="ECO:0000256" key="1">
    <source>
        <dbReference type="ARBA" id="ARBA00000085"/>
    </source>
</evidence>
<evidence type="ECO:0000313" key="14">
    <source>
        <dbReference type="Proteomes" id="UP001163127"/>
    </source>
</evidence>
<comment type="catalytic activity">
    <reaction evidence="1">
        <text>ATP + protein L-histidine = ADP + protein N-phospho-L-histidine.</text>
        <dbReference type="EC" id="2.7.13.3"/>
    </reaction>
</comment>
<dbReference type="GO" id="GO:0005524">
    <property type="term" value="F:ATP binding"/>
    <property type="evidence" value="ECO:0007669"/>
    <property type="project" value="UniProtKB-KW"/>
</dbReference>
<dbReference type="InterPro" id="IPR011712">
    <property type="entry name" value="Sig_transdc_His_kin_sub3_dim/P"/>
</dbReference>
<organism evidence="13 14">
    <name type="scientific">Actinomyces naeslundii</name>
    <dbReference type="NCBI Taxonomy" id="1655"/>
    <lineage>
        <taxon>Bacteria</taxon>
        <taxon>Bacillati</taxon>
        <taxon>Actinomycetota</taxon>
        <taxon>Actinomycetes</taxon>
        <taxon>Actinomycetales</taxon>
        <taxon>Actinomycetaceae</taxon>
        <taxon>Actinomyces</taxon>
    </lineage>
</organism>
<dbReference type="InterPro" id="IPR050482">
    <property type="entry name" value="Sensor_HK_TwoCompSys"/>
</dbReference>
<evidence type="ECO:0000256" key="2">
    <source>
        <dbReference type="ARBA" id="ARBA00012438"/>
    </source>
</evidence>
<keyword evidence="7" id="KW-0067">ATP-binding</keyword>
<dbReference type="Pfam" id="PF02518">
    <property type="entry name" value="HATPase_c"/>
    <property type="match status" value="1"/>
</dbReference>
<keyword evidence="8" id="KW-0902">Two-component regulatory system</keyword>
<evidence type="ECO:0000256" key="9">
    <source>
        <dbReference type="SAM" id="MobiDB-lite"/>
    </source>
</evidence>
<dbReference type="EC" id="2.7.13.3" evidence="2"/>
<feature type="transmembrane region" description="Helical" evidence="10">
    <location>
        <begin position="173"/>
        <end position="194"/>
    </location>
</feature>
<accession>A0AA47FIY4</accession>
<dbReference type="EMBL" id="CP113787">
    <property type="protein sequence ID" value="WAL44062.1"/>
    <property type="molecule type" value="Genomic_DNA"/>
</dbReference>
<keyword evidence="4" id="KW-0808">Transferase</keyword>
<feature type="transmembrane region" description="Helical" evidence="10">
    <location>
        <begin position="68"/>
        <end position="91"/>
    </location>
</feature>
<feature type="region of interest" description="Disordered" evidence="9">
    <location>
        <begin position="374"/>
        <end position="401"/>
    </location>
</feature>
<dbReference type="Gene3D" id="1.20.5.1930">
    <property type="match status" value="1"/>
</dbReference>
<evidence type="ECO:0000259" key="12">
    <source>
        <dbReference type="Pfam" id="PF07730"/>
    </source>
</evidence>
<keyword evidence="10" id="KW-1133">Transmembrane helix</keyword>
<dbReference type="PANTHER" id="PTHR24421">
    <property type="entry name" value="NITRATE/NITRITE SENSOR PROTEIN NARX-RELATED"/>
    <property type="match status" value="1"/>
</dbReference>
<evidence type="ECO:0000256" key="5">
    <source>
        <dbReference type="ARBA" id="ARBA00022741"/>
    </source>
</evidence>
<dbReference type="CDD" id="cd16917">
    <property type="entry name" value="HATPase_UhpB-NarQ-NarX-like"/>
    <property type="match status" value="1"/>
</dbReference>
<reference evidence="13" key="1">
    <citation type="submission" date="2022-11" db="EMBL/GenBank/DDBJ databases">
        <title>Dental biofilm bacteria. Genome sequencing and assembly.</title>
        <authorList>
            <person name="Robertsson C."/>
        </authorList>
    </citation>
    <scope>NUCLEOTIDE SEQUENCE</scope>
    <source>
        <strain evidence="13">CW</strain>
    </source>
</reference>
<evidence type="ECO:0000259" key="11">
    <source>
        <dbReference type="Pfam" id="PF02518"/>
    </source>
</evidence>
<evidence type="ECO:0000256" key="6">
    <source>
        <dbReference type="ARBA" id="ARBA00022777"/>
    </source>
</evidence>
<evidence type="ECO:0000256" key="10">
    <source>
        <dbReference type="SAM" id="Phobius"/>
    </source>
</evidence>
<evidence type="ECO:0000256" key="3">
    <source>
        <dbReference type="ARBA" id="ARBA00022553"/>
    </source>
</evidence>
<feature type="transmembrane region" description="Helical" evidence="10">
    <location>
        <begin position="146"/>
        <end position="167"/>
    </location>
</feature>
<feature type="transmembrane region" description="Helical" evidence="10">
    <location>
        <begin position="39"/>
        <end position="61"/>
    </location>
</feature>
<dbReference type="Proteomes" id="UP001163127">
    <property type="component" value="Chromosome"/>
</dbReference>
<dbReference type="SUPFAM" id="SSF55874">
    <property type="entry name" value="ATPase domain of HSP90 chaperone/DNA topoisomerase II/histidine kinase"/>
    <property type="match status" value="1"/>
</dbReference>
<dbReference type="GO" id="GO:0016020">
    <property type="term" value="C:membrane"/>
    <property type="evidence" value="ECO:0007669"/>
    <property type="project" value="InterPro"/>
</dbReference>
<proteinExistence type="predicted"/>
<evidence type="ECO:0000313" key="13">
    <source>
        <dbReference type="EMBL" id="WAL44062.1"/>
    </source>
</evidence>
<dbReference type="AlphaFoldDB" id="A0AA47FIY4"/>
<gene>
    <name evidence="13" type="ORF">OFA60_05850</name>
</gene>
<dbReference type="GO" id="GO:0000155">
    <property type="term" value="F:phosphorelay sensor kinase activity"/>
    <property type="evidence" value="ECO:0007669"/>
    <property type="project" value="InterPro"/>
</dbReference>
<dbReference type="Gene3D" id="3.30.565.10">
    <property type="entry name" value="Histidine kinase-like ATPase, C-terminal domain"/>
    <property type="match status" value="1"/>
</dbReference>
<dbReference type="PANTHER" id="PTHR24421:SF10">
    <property type="entry name" value="NITRATE_NITRITE SENSOR PROTEIN NARQ"/>
    <property type="match status" value="1"/>
</dbReference>
<evidence type="ECO:0000256" key="7">
    <source>
        <dbReference type="ARBA" id="ARBA00022840"/>
    </source>
</evidence>